<feature type="compositionally biased region" description="Low complexity" evidence="6">
    <location>
        <begin position="403"/>
        <end position="413"/>
    </location>
</feature>
<evidence type="ECO:0000313" key="9">
    <source>
        <dbReference type="Proteomes" id="UP000552097"/>
    </source>
</evidence>
<dbReference type="Proteomes" id="UP000552097">
    <property type="component" value="Unassembled WGS sequence"/>
</dbReference>
<proteinExistence type="predicted"/>
<comment type="caution">
    <text evidence="8">The sequence shown here is derived from an EMBL/GenBank/DDBJ whole genome shotgun (WGS) entry which is preliminary data.</text>
</comment>
<dbReference type="PANTHER" id="PTHR43289">
    <property type="entry name" value="MITOGEN-ACTIVATED PROTEIN KINASE KINASE KINASE 20-RELATED"/>
    <property type="match status" value="1"/>
</dbReference>
<dbReference type="InterPro" id="IPR000719">
    <property type="entry name" value="Prot_kinase_dom"/>
</dbReference>
<accession>A0A7W9HK93</accession>
<evidence type="ECO:0000256" key="4">
    <source>
        <dbReference type="ARBA" id="ARBA00022840"/>
    </source>
</evidence>
<gene>
    <name evidence="8" type="ORF">F4560_003605</name>
</gene>
<dbReference type="GO" id="GO:0004674">
    <property type="term" value="F:protein serine/threonine kinase activity"/>
    <property type="evidence" value="ECO:0007669"/>
    <property type="project" value="UniProtKB-KW"/>
</dbReference>
<evidence type="ECO:0000256" key="2">
    <source>
        <dbReference type="ARBA" id="ARBA00022741"/>
    </source>
</evidence>
<keyword evidence="8" id="KW-0723">Serine/threonine-protein kinase</keyword>
<keyword evidence="1" id="KW-0808">Transferase</keyword>
<dbReference type="RefSeq" id="WP_221483545.1">
    <property type="nucleotide sequence ID" value="NZ_JACHMO010000001.1"/>
</dbReference>
<evidence type="ECO:0000256" key="6">
    <source>
        <dbReference type="SAM" id="MobiDB-lite"/>
    </source>
</evidence>
<dbReference type="Gene3D" id="3.30.200.20">
    <property type="entry name" value="Phosphorylase Kinase, domain 1"/>
    <property type="match status" value="1"/>
</dbReference>
<dbReference type="InterPro" id="IPR017441">
    <property type="entry name" value="Protein_kinase_ATP_BS"/>
</dbReference>
<dbReference type="EMBL" id="JACHMO010000001">
    <property type="protein sequence ID" value="MBB5803837.1"/>
    <property type="molecule type" value="Genomic_DNA"/>
</dbReference>
<dbReference type="GO" id="GO:0005524">
    <property type="term" value="F:ATP binding"/>
    <property type="evidence" value="ECO:0007669"/>
    <property type="project" value="UniProtKB-UniRule"/>
</dbReference>
<feature type="region of interest" description="Disordered" evidence="6">
    <location>
        <begin position="382"/>
        <end position="432"/>
    </location>
</feature>
<dbReference type="PROSITE" id="PS00109">
    <property type="entry name" value="PROTEIN_KINASE_TYR"/>
    <property type="match status" value="1"/>
</dbReference>
<keyword evidence="9" id="KW-1185">Reference proteome</keyword>
<dbReference type="PROSITE" id="PS00107">
    <property type="entry name" value="PROTEIN_KINASE_ATP"/>
    <property type="match status" value="1"/>
</dbReference>
<name>A0A7W9HK93_9PSEU</name>
<reference evidence="8 9" key="1">
    <citation type="submission" date="2020-08" db="EMBL/GenBank/DDBJ databases">
        <title>Sequencing the genomes of 1000 actinobacteria strains.</title>
        <authorList>
            <person name="Klenk H.-P."/>
        </authorList>
    </citation>
    <scope>NUCLEOTIDE SEQUENCE [LARGE SCALE GENOMIC DNA]</scope>
    <source>
        <strain evidence="8 9">DSM 45486</strain>
    </source>
</reference>
<dbReference type="InterPro" id="IPR008266">
    <property type="entry name" value="Tyr_kinase_AS"/>
</dbReference>
<sequence length="593" mass="62419">MSARFAPLTADDPDEVGGYALRARIGVGGMGRVYLAFTPGGRALALKVIRPEHAEDEEFRRRFRQEVDAAQRVQGLYTAPVVDADSEAPIPWLATAYVPGPSLRQAVAEHGPLPLATVFRLIAGVAEGLTAVHACGLIHRDLTPANVLLADDGPRVIDFGIAHAAAATSLTRTGMKIGTPALMAPEQVQGRSATPATDVFALGQLAVFAATGHTAFGEGNQDALFYRIRNEPPDLDDCPAELRAIASRCLEKDPDKRPPLTEVMAYAREQTEGQTMRLAAGSWLPTDVATSLTDYGTASYDAKTVAKPPKPKTAVLSAGKPLSTGKLSSTGKVSSTLKNTTTRSGAAGLVLFVAFLAFLVIGPGKVIDSVAGMFATSTTRTTTPTAVGKSADPVRTTTKRVAAKTTTRTTTTTKRFDPSSLNDKSTDKTPQTTSALLADEFTDSGGRTFTFEAGSHRESCIAPAQTDDVEGILNRNGCIGATTGAFVSSDGKILVSVKVLEFANNTIADNVYEALKDLRSEDLGIVCPKTGAGSEPCEANHDSMNNGWKGRKHRYVISVVATYTGANGSKEALTAAAEEGYDSAGPHNYSGNR</sequence>
<keyword evidence="4 5" id="KW-0067">ATP-binding</keyword>
<evidence type="ECO:0000256" key="1">
    <source>
        <dbReference type="ARBA" id="ARBA00022679"/>
    </source>
</evidence>
<feature type="compositionally biased region" description="Polar residues" evidence="6">
    <location>
        <begin position="419"/>
        <end position="432"/>
    </location>
</feature>
<organism evidence="8 9">
    <name type="scientific">Saccharothrix ecbatanensis</name>
    <dbReference type="NCBI Taxonomy" id="1105145"/>
    <lineage>
        <taxon>Bacteria</taxon>
        <taxon>Bacillati</taxon>
        <taxon>Actinomycetota</taxon>
        <taxon>Actinomycetes</taxon>
        <taxon>Pseudonocardiales</taxon>
        <taxon>Pseudonocardiaceae</taxon>
        <taxon>Saccharothrix</taxon>
    </lineage>
</organism>
<feature type="domain" description="Protein kinase" evidence="7">
    <location>
        <begin position="19"/>
        <end position="269"/>
    </location>
</feature>
<protein>
    <submittedName>
        <fullName evidence="8">Serine/threonine protein kinase</fullName>
    </submittedName>
</protein>
<dbReference type="CDD" id="cd14014">
    <property type="entry name" value="STKc_PknB_like"/>
    <property type="match status" value="1"/>
</dbReference>
<dbReference type="PANTHER" id="PTHR43289:SF34">
    <property type="entry name" value="SERINE_THREONINE-PROTEIN KINASE YBDM-RELATED"/>
    <property type="match status" value="1"/>
</dbReference>
<dbReference type="SUPFAM" id="SSF56112">
    <property type="entry name" value="Protein kinase-like (PK-like)"/>
    <property type="match status" value="1"/>
</dbReference>
<evidence type="ECO:0000259" key="7">
    <source>
        <dbReference type="PROSITE" id="PS50011"/>
    </source>
</evidence>
<dbReference type="Gene3D" id="1.10.510.10">
    <property type="entry name" value="Transferase(Phosphotransferase) domain 1"/>
    <property type="match status" value="1"/>
</dbReference>
<keyword evidence="2 5" id="KW-0547">Nucleotide-binding</keyword>
<dbReference type="AlphaFoldDB" id="A0A7W9HK93"/>
<evidence type="ECO:0000256" key="5">
    <source>
        <dbReference type="PROSITE-ProRule" id="PRU10141"/>
    </source>
</evidence>
<evidence type="ECO:0000313" key="8">
    <source>
        <dbReference type="EMBL" id="MBB5803837.1"/>
    </source>
</evidence>
<feature type="binding site" evidence="5">
    <location>
        <position position="47"/>
    </location>
    <ligand>
        <name>ATP</name>
        <dbReference type="ChEBI" id="CHEBI:30616"/>
    </ligand>
</feature>
<dbReference type="Pfam" id="PF00069">
    <property type="entry name" value="Pkinase"/>
    <property type="match status" value="1"/>
</dbReference>
<evidence type="ECO:0000256" key="3">
    <source>
        <dbReference type="ARBA" id="ARBA00022777"/>
    </source>
</evidence>
<dbReference type="InterPro" id="IPR011009">
    <property type="entry name" value="Kinase-like_dom_sf"/>
</dbReference>
<dbReference type="PROSITE" id="PS50011">
    <property type="entry name" value="PROTEIN_KINASE_DOM"/>
    <property type="match status" value="1"/>
</dbReference>
<keyword evidence="3 8" id="KW-0418">Kinase</keyword>